<accession>A0A645F6R8</accession>
<dbReference type="Gene3D" id="3.40.190.10">
    <property type="entry name" value="Periplasmic binding protein-like II"/>
    <property type="match status" value="1"/>
</dbReference>
<dbReference type="AlphaFoldDB" id="A0A645F6R8"/>
<dbReference type="Pfam" id="PF12974">
    <property type="entry name" value="Phosphonate-bd"/>
    <property type="match status" value="1"/>
</dbReference>
<name>A0A645F6R8_9ZZZZ</name>
<sequence>MHQQGLRPNVDFRVVEYSSHGAAIAAVAASAADAAVTTYTPLRQIPADLRQQVRLLSSEIHMPHLMTLAHGRLGAPAIEQVRKALLSFQKTPAGETLFRDTGYNGYVAVTPDDIEKLRPFVDLTVQMMR</sequence>
<reference evidence="1" key="1">
    <citation type="submission" date="2019-08" db="EMBL/GenBank/DDBJ databases">
        <authorList>
            <person name="Kucharzyk K."/>
            <person name="Murdoch R.W."/>
            <person name="Higgins S."/>
            <person name="Loffler F."/>
        </authorList>
    </citation>
    <scope>NUCLEOTIDE SEQUENCE</scope>
</reference>
<dbReference type="EMBL" id="VSSQ01056207">
    <property type="protein sequence ID" value="MPN10068.1"/>
    <property type="molecule type" value="Genomic_DNA"/>
</dbReference>
<protein>
    <submittedName>
        <fullName evidence="1">Uncharacterized protein</fullName>
    </submittedName>
</protein>
<organism evidence="1">
    <name type="scientific">bioreactor metagenome</name>
    <dbReference type="NCBI Taxonomy" id="1076179"/>
    <lineage>
        <taxon>unclassified sequences</taxon>
        <taxon>metagenomes</taxon>
        <taxon>ecological metagenomes</taxon>
    </lineage>
</organism>
<gene>
    <name evidence="1" type="ORF">SDC9_157361</name>
</gene>
<comment type="caution">
    <text evidence="1">The sequence shown here is derived from an EMBL/GenBank/DDBJ whole genome shotgun (WGS) entry which is preliminary data.</text>
</comment>
<evidence type="ECO:0000313" key="1">
    <source>
        <dbReference type="EMBL" id="MPN10068.1"/>
    </source>
</evidence>
<proteinExistence type="predicted"/>